<name>A0A1I1J8R9_9ACTN</name>
<dbReference type="PANTHER" id="PTHR11579">
    <property type="entry name" value="PROTEIN-L-ISOASPARTATE O-METHYLTRANSFERASE"/>
    <property type="match status" value="1"/>
</dbReference>
<evidence type="ECO:0000313" key="12">
    <source>
        <dbReference type="EMBL" id="SFC44846.1"/>
    </source>
</evidence>
<keyword evidence="7 12" id="KW-0808">Transferase</keyword>
<dbReference type="EMBL" id="FOLM01000003">
    <property type="protein sequence ID" value="SFC44846.1"/>
    <property type="molecule type" value="Genomic_DNA"/>
</dbReference>
<dbReference type="Pfam" id="PF01135">
    <property type="entry name" value="PCMT"/>
    <property type="match status" value="1"/>
</dbReference>
<evidence type="ECO:0000256" key="2">
    <source>
        <dbReference type="ARBA" id="ARBA00005369"/>
    </source>
</evidence>
<evidence type="ECO:0000256" key="1">
    <source>
        <dbReference type="ARBA" id="ARBA00004496"/>
    </source>
</evidence>
<evidence type="ECO:0000256" key="4">
    <source>
        <dbReference type="ARBA" id="ARBA00013346"/>
    </source>
</evidence>
<accession>A0A1I1J8R9</accession>
<dbReference type="InterPro" id="IPR029063">
    <property type="entry name" value="SAM-dependent_MTases_sf"/>
</dbReference>
<gene>
    <name evidence="12" type="ORF">SAMN05421773_103322</name>
</gene>
<dbReference type="AlphaFoldDB" id="A0A1I1J8R9"/>
<keyword evidence="8" id="KW-0949">S-adenosyl-L-methionine</keyword>
<keyword evidence="6 12" id="KW-0489">Methyltransferase</keyword>
<dbReference type="STRING" id="910347.SAMN05421773_103322"/>
<dbReference type="OrthoDB" id="5143400at2"/>
<evidence type="ECO:0000256" key="5">
    <source>
        <dbReference type="ARBA" id="ARBA00022490"/>
    </source>
</evidence>
<evidence type="ECO:0000256" key="7">
    <source>
        <dbReference type="ARBA" id="ARBA00022679"/>
    </source>
</evidence>
<sequence>MSLLTAEDARAGLTEALTASGALHTPGWHDAFAAVPREVFAPAFSIRTSEGLRHYTQDDPDFWSRVYSDDSLITLRDAAGTAISSSSQPSLMARMLESFTVTEGDRVLEIGTGTGYNTALLCHRLGAANVVSIDIDPVLTAAAREKLRSIGHEPEILTGDGTVGHPAGGPYNGILATCGVDRIPAAWPSQLRPGAVIVTNIGTGIARLIIQDDGSAKGRFLPEDAAFMRARPTADHVRTTANQYTALIANASGRTRTESLPVTREETADFYHALALTRVMEVAMAHHDVLGMTLRDAENTMHGLVHPPTQSWARIIPDSVGNAAEVTTAGPRDLWTERMELLGPWFAAARPTPDAYRLTIEPDGTHALARGARIWRLPGERTL</sequence>
<comment type="similarity">
    <text evidence="2">Belongs to the methyltransferase superfamily. L-isoaspartyl/D-aspartyl protein methyltransferase family.</text>
</comment>
<evidence type="ECO:0000313" key="13">
    <source>
        <dbReference type="Proteomes" id="UP000199207"/>
    </source>
</evidence>
<evidence type="ECO:0000256" key="11">
    <source>
        <dbReference type="ARBA" id="ARBA00031350"/>
    </source>
</evidence>
<dbReference type="InterPro" id="IPR000682">
    <property type="entry name" value="PCMT"/>
</dbReference>
<dbReference type="GO" id="GO:0004719">
    <property type="term" value="F:protein-L-isoaspartate (D-aspartate) O-methyltransferase activity"/>
    <property type="evidence" value="ECO:0007669"/>
    <property type="project" value="UniProtKB-EC"/>
</dbReference>
<reference evidence="12 13" key="1">
    <citation type="submission" date="2016-10" db="EMBL/GenBank/DDBJ databases">
        <authorList>
            <person name="de Groot N.N."/>
        </authorList>
    </citation>
    <scope>NUCLEOTIDE SEQUENCE [LARGE SCALE GENOMIC DNA]</scope>
    <source>
        <strain evidence="12 13">CGMCC 4.5739</strain>
    </source>
</reference>
<protein>
    <recommendedName>
        <fullName evidence="4">Protein-L-isoaspartate O-methyltransferase</fullName>
        <ecNumber evidence="3">2.1.1.77</ecNumber>
    </recommendedName>
    <alternativeName>
        <fullName evidence="11">L-isoaspartyl protein carboxyl methyltransferase</fullName>
    </alternativeName>
    <alternativeName>
        <fullName evidence="9">Protein L-isoaspartyl methyltransferase</fullName>
    </alternativeName>
    <alternativeName>
        <fullName evidence="10">Protein-beta-aspartate methyltransferase</fullName>
    </alternativeName>
</protein>
<evidence type="ECO:0000256" key="9">
    <source>
        <dbReference type="ARBA" id="ARBA00030757"/>
    </source>
</evidence>
<keyword evidence="13" id="KW-1185">Reference proteome</keyword>
<dbReference type="GO" id="GO:0005737">
    <property type="term" value="C:cytoplasm"/>
    <property type="evidence" value="ECO:0007669"/>
    <property type="project" value="UniProtKB-SubCell"/>
</dbReference>
<organism evidence="12 13">
    <name type="scientific">Streptomyces aidingensis</name>
    <dbReference type="NCBI Taxonomy" id="910347"/>
    <lineage>
        <taxon>Bacteria</taxon>
        <taxon>Bacillati</taxon>
        <taxon>Actinomycetota</taxon>
        <taxon>Actinomycetes</taxon>
        <taxon>Kitasatosporales</taxon>
        <taxon>Streptomycetaceae</taxon>
        <taxon>Streptomyces</taxon>
    </lineage>
</organism>
<dbReference type="Gene3D" id="3.40.50.150">
    <property type="entry name" value="Vaccinia Virus protein VP39"/>
    <property type="match status" value="1"/>
</dbReference>
<dbReference type="SUPFAM" id="SSF53335">
    <property type="entry name" value="S-adenosyl-L-methionine-dependent methyltransferases"/>
    <property type="match status" value="1"/>
</dbReference>
<comment type="subcellular location">
    <subcellularLocation>
        <location evidence="1">Cytoplasm</location>
    </subcellularLocation>
</comment>
<evidence type="ECO:0000256" key="8">
    <source>
        <dbReference type="ARBA" id="ARBA00022691"/>
    </source>
</evidence>
<evidence type="ECO:0000256" key="3">
    <source>
        <dbReference type="ARBA" id="ARBA00011890"/>
    </source>
</evidence>
<dbReference type="CDD" id="cd02440">
    <property type="entry name" value="AdoMet_MTases"/>
    <property type="match status" value="1"/>
</dbReference>
<dbReference type="GO" id="GO:0032259">
    <property type="term" value="P:methylation"/>
    <property type="evidence" value="ECO:0007669"/>
    <property type="project" value="UniProtKB-KW"/>
</dbReference>
<evidence type="ECO:0000256" key="10">
    <source>
        <dbReference type="ARBA" id="ARBA00031323"/>
    </source>
</evidence>
<proteinExistence type="inferred from homology"/>
<evidence type="ECO:0000256" key="6">
    <source>
        <dbReference type="ARBA" id="ARBA00022603"/>
    </source>
</evidence>
<dbReference type="Proteomes" id="UP000199207">
    <property type="component" value="Unassembled WGS sequence"/>
</dbReference>
<keyword evidence="5" id="KW-0963">Cytoplasm</keyword>
<dbReference type="RefSeq" id="WP_093838132.1">
    <property type="nucleotide sequence ID" value="NZ_FOLM01000003.1"/>
</dbReference>
<dbReference type="EC" id="2.1.1.77" evidence="3"/>
<dbReference type="PANTHER" id="PTHR11579:SF0">
    <property type="entry name" value="PROTEIN-L-ISOASPARTATE(D-ASPARTATE) O-METHYLTRANSFERASE"/>
    <property type="match status" value="1"/>
</dbReference>